<sequence>MEILLFLLITSTASLLPGPAVFTAIKNAVQFGYWRALKGILGNCTALLTLYCISAVGLGAIILSSVLIFTVMKVLGGLYLVYLGIKALMNKGGKMRMSGDVLREEVSSFEVFRESYFVGMSNPKAIAFATALLPQFVDTAQPVVVQFVVLSLVSAGASFVVLALYAALAARVADKISSEKVQKWFHRVTGGIFVAFGTALALGR</sequence>
<feature type="transmembrane region" description="Helical" evidence="7">
    <location>
        <begin position="40"/>
        <end position="63"/>
    </location>
</feature>
<comment type="subcellular location">
    <subcellularLocation>
        <location evidence="1">Cell membrane</location>
        <topology evidence="1">Multi-pass membrane protein</topology>
    </subcellularLocation>
</comment>
<organism evidence="8 9">
    <name type="scientific">Reinekea marinisedimentorum</name>
    <dbReference type="NCBI Taxonomy" id="230495"/>
    <lineage>
        <taxon>Bacteria</taxon>
        <taxon>Pseudomonadati</taxon>
        <taxon>Pseudomonadota</taxon>
        <taxon>Gammaproteobacteria</taxon>
        <taxon>Oceanospirillales</taxon>
        <taxon>Saccharospirillaceae</taxon>
        <taxon>Reinekea</taxon>
    </lineage>
</organism>
<feature type="transmembrane region" description="Helical" evidence="7">
    <location>
        <begin position="143"/>
        <end position="172"/>
    </location>
</feature>
<keyword evidence="4 7" id="KW-0812">Transmembrane</keyword>
<comment type="caution">
    <text evidence="8">The sequence shown here is derived from an EMBL/GenBank/DDBJ whole genome shotgun (WGS) entry which is preliminary data.</text>
</comment>
<dbReference type="AlphaFoldDB" id="A0A4R3I1K2"/>
<evidence type="ECO:0000256" key="2">
    <source>
        <dbReference type="ARBA" id="ARBA00007928"/>
    </source>
</evidence>
<dbReference type="EMBL" id="SLZR01000014">
    <property type="protein sequence ID" value="TCS38893.1"/>
    <property type="molecule type" value="Genomic_DNA"/>
</dbReference>
<dbReference type="GO" id="GO:0042970">
    <property type="term" value="F:homoserine transmembrane transporter activity"/>
    <property type="evidence" value="ECO:0007669"/>
    <property type="project" value="TreeGrafter"/>
</dbReference>
<gene>
    <name evidence="8" type="ORF">BCF53_11458</name>
</gene>
<dbReference type="Proteomes" id="UP000295793">
    <property type="component" value="Unassembled WGS sequence"/>
</dbReference>
<evidence type="ECO:0000256" key="1">
    <source>
        <dbReference type="ARBA" id="ARBA00004651"/>
    </source>
</evidence>
<evidence type="ECO:0000256" key="7">
    <source>
        <dbReference type="SAM" id="Phobius"/>
    </source>
</evidence>
<evidence type="ECO:0000313" key="9">
    <source>
        <dbReference type="Proteomes" id="UP000295793"/>
    </source>
</evidence>
<keyword evidence="9" id="KW-1185">Reference proteome</keyword>
<evidence type="ECO:0000256" key="3">
    <source>
        <dbReference type="ARBA" id="ARBA00022475"/>
    </source>
</evidence>
<dbReference type="InterPro" id="IPR001123">
    <property type="entry name" value="LeuE-type"/>
</dbReference>
<keyword evidence="3" id="KW-1003">Cell membrane</keyword>
<dbReference type="GO" id="GO:0005886">
    <property type="term" value="C:plasma membrane"/>
    <property type="evidence" value="ECO:0007669"/>
    <property type="project" value="UniProtKB-SubCell"/>
</dbReference>
<keyword evidence="6 7" id="KW-0472">Membrane</keyword>
<dbReference type="PANTHER" id="PTHR30086:SF14">
    <property type="entry name" value="HOMOSERINE_HOMOSERINE LACTONE EFFLUX PROTEIN"/>
    <property type="match status" value="1"/>
</dbReference>
<protein>
    <submittedName>
        <fullName evidence="8">Threonine/homoserine/homoserine lactone efflux protein</fullName>
    </submittedName>
</protein>
<dbReference type="PIRSF" id="PIRSF006324">
    <property type="entry name" value="LeuE"/>
    <property type="match status" value="1"/>
</dbReference>
<proteinExistence type="inferred from homology"/>
<comment type="similarity">
    <text evidence="2">Belongs to the Rht family.</text>
</comment>
<evidence type="ECO:0000256" key="4">
    <source>
        <dbReference type="ARBA" id="ARBA00022692"/>
    </source>
</evidence>
<feature type="transmembrane region" description="Helical" evidence="7">
    <location>
        <begin position="70"/>
        <end position="89"/>
    </location>
</feature>
<name>A0A4R3I1K2_9GAMM</name>
<dbReference type="RefSeq" id="WP_132702680.1">
    <property type="nucleotide sequence ID" value="NZ_SLZR01000014.1"/>
</dbReference>
<dbReference type="Pfam" id="PF01810">
    <property type="entry name" value="LysE"/>
    <property type="match status" value="1"/>
</dbReference>
<accession>A0A4R3I1K2</accession>
<evidence type="ECO:0000313" key="8">
    <source>
        <dbReference type="EMBL" id="TCS38893.1"/>
    </source>
</evidence>
<feature type="transmembrane region" description="Helical" evidence="7">
    <location>
        <begin position="184"/>
        <end position="203"/>
    </location>
</feature>
<keyword evidence="5 7" id="KW-1133">Transmembrane helix</keyword>
<evidence type="ECO:0000256" key="6">
    <source>
        <dbReference type="ARBA" id="ARBA00023136"/>
    </source>
</evidence>
<reference evidence="8 9" key="1">
    <citation type="submission" date="2019-03" db="EMBL/GenBank/DDBJ databases">
        <title>Genomic Encyclopedia of Archaeal and Bacterial Type Strains, Phase II (KMG-II): from individual species to whole genera.</title>
        <authorList>
            <person name="Goeker M."/>
        </authorList>
    </citation>
    <scope>NUCLEOTIDE SEQUENCE [LARGE SCALE GENOMIC DNA]</scope>
    <source>
        <strain evidence="8 9">DSM 15388</strain>
    </source>
</reference>
<dbReference type="OrthoDB" id="9804822at2"/>
<evidence type="ECO:0000256" key="5">
    <source>
        <dbReference type="ARBA" id="ARBA00022989"/>
    </source>
</evidence>
<dbReference type="PANTHER" id="PTHR30086">
    <property type="entry name" value="ARGININE EXPORTER PROTEIN ARGO"/>
    <property type="match status" value="1"/>
</dbReference>